<protein>
    <submittedName>
        <fullName evidence="1">Uncharacterized protein</fullName>
    </submittedName>
</protein>
<keyword evidence="2" id="KW-1185">Reference proteome</keyword>
<organism evidence="1 2">
    <name type="scientific">Phlebia brevispora</name>
    <dbReference type="NCBI Taxonomy" id="194682"/>
    <lineage>
        <taxon>Eukaryota</taxon>
        <taxon>Fungi</taxon>
        <taxon>Dikarya</taxon>
        <taxon>Basidiomycota</taxon>
        <taxon>Agaricomycotina</taxon>
        <taxon>Agaricomycetes</taxon>
        <taxon>Polyporales</taxon>
        <taxon>Meruliaceae</taxon>
        <taxon>Phlebia</taxon>
    </lineage>
</organism>
<dbReference type="Proteomes" id="UP001148662">
    <property type="component" value="Unassembled WGS sequence"/>
</dbReference>
<reference evidence="1" key="1">
    <citation type="submission" date="2022-07" db="EMBL/GenBank/DDBJ databases">
        <title>Genome Sequence of Phlebia brevispora.</title>
        <authorList>
            <person name="Buettner E."/>
        </authorList>
    </citation>
    <scope>NUCLEOTIDE SEQUENCE</scope>
    <source>
        <strain evidence="1">MPL23</strain>
    </source>
</reference>
<name>A0ACC1TAX8_9APHY</name>
<sequence>MVSLFPAAGPSLPSFKSLLIKGRYHASAPIHLCLSEALRPECTKVILVVASRAALTASLTHLRDEWIKVHGGEGRIAGAAMKVEVLYPPTPAHLNLLLSLFHESLSGEEDLLHEKTTFPTTPSLLVLCDLASYFLDIEEATVSSYLVLLTRALTSVSALSEQSGKCTSLAVFDSSLDALRLPLVRPVSPGHMQEGDGSSSPIGRVESLGFLAQRYFEWVGTVEEEPYDEEDEVLAETDVKRVCTLHMQRLVAFDSSSDPRLLHERLMEFFNDVGGDPLKPSLFELVAQEQLRDLLQPALKYVLSVFAQSYPRYLLRLVNRHEEFYAVLMFFVERHYLRTQGASFAENFYGLKRRRRPVFETDRAKTAVGGILPEEKLRGREIWRSLVFLVGLPYLRAKAQDYYEALGGGLDQDVIDGGADARQQRALSEPTLAAKLRRLFKAVYPWANTLFEVWLLACNIAYLFDKTPFYRPWLAWIGVDLRRMGVDDMRAARLAAQRKSTPNLPQDLAAKLRRLIFSSPRLLLDSLKVLLPTAIFFVKFLEWWYSPSSPSASEYRIHSIQKATRNNNDDNLCCYS</sequence>
<evidence type="ECO:0000313" key="1">
    <source>
        <dbReference type="EMBL" id="KAJ3556938.1"/>
    </source>
</evidence>
<dbReference type="EMBL" id="JANHOG010000198">
    <property type="protein sequence ID" value="KAJ3556938.1"/>
    <property type="molecule type" value="Genomic_DNA"/>
</dbReference>
<evidence type="ECO:0000313" key="2">
    <source>
        <dbReference type="Proteomes" id="UP001148662"/>
    </source>
</evidence>
<gene>
    <name evidence="1" type="ORF">NM688_g1748</name>
</gene>
<proteinExistence type="predicted"/>
<comment type="caution">
    <text evidence="1">The sequence shown here is derived from an EMBL/GenBank/DDBJ whole genome shotgun (WGS) entry which is preliminary data.</text>
</comment>
<accession>A0ACC1TAX8</accession>